<dbReference type="Proteomes" id="UP000675781">
    <property type="component" value="Unassembled WGS sequence"/>
</dbReference>
<dbReference type="Pfam" id="PF00480">
    <property type="entry name" value="ROK"/>
    <property type="match status" value="1"/>
</dbReference>
<evidence type="ECO:0000313" key="2">
    <source>
        <dbReference type="EMBL" id="MBR7838381.1"/>
    </source>
</evidence>
<organism evidence="2 3">
    <name type="scientific">Actinospica durhamensis</name>
    <dbReference type="NCBI Taxonomy" id="1508375"/>
    <lineage>
        <taxon>Bacteria</taxon>
        <taxon>Bacillati</taxon>
        <taxon>Actinomycetota</taxon>
        <taxon>Actinomycetes</taxon>
        <taxon>Catenulisporales</taxon>
        <taxon>Actinospicaceae</taxon>
        <taxon>Actinospica</taxon>
    </lineage>
</organism>
<dbReference type="Gene3D" id="3.30.420.40">
    <property type="match status" value="3"/>
</dbReference>
<comment type="caution">
    <text evidence="2">The sequence shown here is derived from an EMBL/GenBank/DDBJ whole genome shotgun (WGS) entry which is preliminary data.</text>
</comment>
<proteinExistence type="inferred from homology"/>
<accession>A0A941EW64</accession>
<dbReference type="RefSeq" id="WP_212532838.1">
    <property type="nucleotide sequence ID" value="NZ_JAGSOG010000284.1"/>
</dbReference>
<gene>
    <name evidence="2" type="ORF">KDL01_34240</name>
</gene>
<dbReference type="AlphaFoldDB" id="A0A941EW64"/>
<evidence type="ECO:0000313" key="3">
    <source>
        <dbReference type="Proteomes" id="UP000675781"/>
    </source>
</evidence>
<name>A0A941EW64_9ACTN</name>
<evidence type="ECO:0000256" key="1">
    <source>
        <dbReference type="ARBA" id="ARBA00006479"/>
    </source>
</evidence>
<dbReference type="SUPFAM" id="SSF53067">
    <property type="entry name" value="Actin-like ATPase domain"/>
    <property type="match status" value="1"/>
</dbReference>
<sequence>MAVPGIVDETRGRVLFSANIGWRDTDLAAEVFQRLRTGDTTAHHVWHQAIEALATALAQATNLLAPEVIVIGGGLAQAGEPLLTPLRASLTERLTFQRLPKVVPAQLGDEAGCLGIGLLTLEHILEPPA</sequence>
<keyword evidence="3" id="KW-1185">Reference proteome</keyword>
<dbReference type="CDD" id="cd23763">
    <property type="entry name" value="ASKHA_ATPase_ROK"/>
    <property type="match status" value="1"/>
</dbReference>
<dbReference type="PANTHER" id="PTHR18964:SF149">
    <property type="entry name" value="BIFUNCTIONAL UDP-N-ACETYLGLUCOSAMINE 2-EPIMERASE_N-ACETYLMANNOSAMINE KINASE"/>
    <property type="match status" value="1"/>
</dbReference>
<dbReference type="PANTHER" id="PTHR18964">
    <property type="entry name" value="ROK (REPRESSOR, ORF, KINASE) FAMILY"/>
    <property type="match status" value="1"/>
</dbReference>
<dbReference type="InterPro" id="IPR000600">
    <property type="entry name" value="ROK"/>
</dbReference>
<dbReference type="InterPro" id="IPR043129">
    <property type="entry name" value="ATPase_NBD"/>
</dbReference>
<protein>
    <submittedName>
        <fullName evidence="2">ROK family protein</fullName>
    </submittedName>
</protein>
<dbReference type="EMBL" id="JAGSOG010000284">
    <property type="protein sequence ID" value="MBR7838381.1"/>
    <property type="molecule type" value="Genomic_DNA"/>
</dbReference>
<reference evidence="2" key="1">
    <citation type="submission" date="2021-04" db="EMBL/GenBank/DDBJ databases">
        <title>Genome based classification of Actinospica acidithermotolerans sp. nov., an actinobacterium isolated from an Indonesian hot spring.</title>
        <authorList>
            <person name="Kusuma A.B."/>
            <person name="Putra K.E."/>
            <person name="Nafisah S."/>
            <person name="Loh J."/>
            <person name="Nouioui I."/>
            <person name="Goodfellow M."/>
        </authorList>
    </citation>
    <scope>NUCLEOTIDE SEQUENCE</scope>
    <source>
        <strain evidence="2">CSCA 57</strain>
    </source>
</reference>
<comment type="similarity">
    <text evidence="1">Belongs to the ROK (NagC/XylR) family.</text>
</comment>